<dbReference type="AlphaFoldDB" id="A0A9P5CN21"/>
<feature type="domain" description="GH64" evidence="2">
    <location>
        <begin position="62"/>
        <end position="457"/>
    </location>
</feature>
<gene>
    <name evidence="3" type="ORF">M406DRAFT_70760</name>
</gene>
<evidence type="ECO:0000313" key="4">
    <source>
        <dbReference type="Proteomes" id="UP000803844"/>
    </source>
</evidence>
<dbReference type="GeneID" id="63842498"/>
<dbReference type="InterPro" id="IPR042517">
    <property type="entry name" value="Glyco_hydro_64_N_2"/>
</dbReference>
<dbReference type="PANTHER" id="PTHR38165:SF1">
    <property type="entry name" value="GLUCANASE B"/>
    <property type="match status" value="1"/>
</dbReference>
<dbReference type="InterPro" id="IPR032477">
    <property type="entry name" value="Glyco_hydro_64"/>
</dbReference>
<dbReference type="OrthoDB" id="10058186at2759"/>
<keyword evidence="4" id="KW-1185">Reference proteome</keyword>
<comment type="caution">
    <text evidence="3">The sequence shown here is derived from an EMBL/GenBank/DDBJ whole genome shotgun (WGS) entry which is preliminary data.</text>
</comment>
<dbReference type="RefSeq" id="XP_040775679.1">
    <property type="nucleotide sequence ID" value="XM_040925369.1"/>
</dbReference>
<feature type="signal peptide" evidence="1">
    <location>
        <begin position="1"/>
        <end position="26"/>
    </location>
</feature>
<dbReference type="Gene3D" id="3.30.920.50">
    <property type="entry name" value="Beta-1,3-glucanase, C-terminal domain"/>
    <property type="match status" value="1"/>
</dbReference>
<evidence type="ECO:0000259" key="2">
    <source>
        <dbReference type="PROSITE" id="PS52006"/>
    </source>
</evidence>
<keyword evidence="1" id="KW-0732">Signal</keyword>
<dbReference type="EMBL" id="MU032348">
    <property type="protein sequence ID" value="KAF3764718.1"/>
    <property type="molecule type" value="Genomic_DNA"/>
</dbReference>
<protein>
    <submittedName>
        <fullName evidence="3">Family 64 glycoside hydrolase</fullName>
    </submittedName>
</protein>
<proteinExistence type="predicted"/>
<name>A0A9P5CN21_CRYP1</name>
<sequence>MLLSTVRLLTPLVGVLLSFSFPLAQCLPVGGNLVSSPGKLQPAAVVSVITRPTDTVNILHHRAETAITIHNTVASGKNLYIYITGDVDTSGSQSMLQTNGQWLTLNAGGSVTPVNVTRDVGFLAKHGQSTTLTLPSYISSARMYAFEGAQMEWQMVGAASGITTVVQPVVTDPGTLAYDTRWGFIELTSGDEEFFVNLSFVDFVALAFGIAVTDESGANHTIPGLMNTLPGSANTTAAAAATTPAEKICAGLQQQAEKDGNKWGELCIYGDDNNSTLLRVLSPQDGAEQHIAFASDDYYEPYITKVWQRYAKQPLYIDTQQAGLGTINDTIVSCTVDAATDDALVCTGTAVRMPRPTTADIWGCNSGAFAINATADNAFKAIVPRVCAAFTRSTLLVEGGHVQPGPPAAMFYREADITNHYARVVHAHETVGGYAFAYDDVAVGSQDPEGAVQVSSAKTLEVYIGG</sequence>
<dbReference type="Pfam" id="PF16483">
    <property type="entry name" value="Glyco_hydro_64"/>
    <property type="match status" value="1"/>
</dbReference>
<feature type="chain" id="PRO_5040313840" evidence="1">
    <location>
        <begin position="27"/>
        <end position="466"/>
    </location>
</feature>
<reference evidence="3" key="1">
    <citation type="journal article" date="2020" name="Phytopathology">
        <title>Genome sequence of the chestnut blight fungus Cryphonectria parasitica EP155: A fundamental resource for an archetypical invasive plant pathogen.</title>
        <authorList>
            <person name="Crouch J.A."/>
            <person name="Dawe A."/>
            <person name="Aerts A."/>
            <person name="Barry K."/>
            <person name="Churchill A.C.L."/>
            <person name="Grimwood J."/>
            <person name="Hillman B."/>
            <person name="Milgroom M.G."/>
            <person name="Pangilinan J."/>
            <person name="Smith M."/>
            <person name="Salamov A."/>
            <person name="Schmutz J."/>
            <person name="Yadav J."/>
            <person name="Grigoriev I.V."/>
            <person name="Nuss D."/>
        </authorList>
    </citation>
    <scope>NUCLEOTIDE SEQUENCE</scope>
    <source>
        <strain evidence="3">EP155</strain>
    </source>
</reference>
<dbReference type="PROSITE" id="PS52006">
    <property type="entry name" value="GH64"/>
    <property type="match status" value="1"/>
</dbReference>
<keyword evidence="3" id="KW-0378">Hydrolase</keyword>
<accession>A0A9P5CN21</accession>
<dbReference type="Proteomes" id="UP000803844">
    <property type="component" value="Unassembled WGS sequence"/>
</dbReference>
<dbReference type="Gene3D" id="2.60.110.10">
    <property type="entry name" value="Thaumatin"/>
    <property type="match status" value="1"/>
</dbReference>
<dbReference type="InterPro" id="IPR037398">
    <property type="entry name" value="Glyco_hydro_64_fam"/>
</dbReference>
<dbReference type="PANTHER" id="PTHR38165">
    <property type="match status" value="1"/>
</dbReference>
<dbReference type="InterPro" id="IPR037176">
    <property type="entry name" value="Osmotin/thaumatin-like_sf"/>
</dbReference>
<evidence type="ECO:0000313" key="3">
    <source>
        <dbReference type="EMBL" id="KAF3764718.1"/>
    </source>
</evidence>
<evidence type="ECO:0000256" key="1">
    <source>
        <dbReference type="SAM" id="SignalP"/>
    </source>
</evidence>
<organism evidence="3 4">
    <name type="scientific">Cryphonectria parasitica (strain ATCC 38755 / EP155)</name>
    <dbReference type="NCBI Taxonomy" id="660469"/>
    <lineage>
        <taxon>Eukaryota</taxon>
        <taxon>Fungi</taxon>
        <taxon>Dikarya</taxon>
        <taxon>Ascomycota</taxon>
        <taxon>Pezizomycotina</taxon>
        <taxon>Sordariomycetes</taxon>
        <taxon>Sordariomycetidae</taxon>
        <taxon>Diaporthales</taxon>
        <taxon>Cryphonectriaceae</taxon>
        <taxon>Cryphonectria-Endothia species complex</taxon>
        <taxon>Cryphonectria</taxon>
    </lineage>
</organism>
<dbReference type="GO" id="GO:0016787">
    <property type="term" value="F:hydrolase activity"/>
    <property type="evidence" value="ECO:0007669"/>
    <property type="project" value="UniProtKB-KW"/>
</dbReference>